<evidence type="ECO:0000313" key="5">
    <source>
        <dbReference type="Proteomes" id="UP001150266"/>
    </source>
</evidence>
<feature type="transmembrane region" description="Helical" evidence="3">
    <location>
        <begin position="68"/>
        <end position="87"/>
    </location>
</feature>
<dbReference type="PANTHER" id="PTHR11360:SF287">
    <property type="entry name" value="MFS MONOCARBOXYLATE TRANSPORTER"/>
    <property type="match status" value="1"/>
</dbReference>
<comment type="subcellular location">
    <subcellularLocation>
        <location evidence="1">Membrane</location>
        <topology evidence="1">Multi-pass membrane protein</topology>
    </subcellularLocation>
</comment>
<keyword evidence="5" id="KW-1185">Reference proteome</keyword>
<dbReference type="GO" id="GO:0022857">
    <property type="term" value="F:transmembrane transporter activity"/>
    <property type="evidence" value="ECO:0007669"/>
    <property type="project" value="InterPro"/>
</dbReference>
<dbReference type="AlphaFoldDB" id="A0A9W9A518"/>
<evidence type="ECO:0000256" key="1">
    <source>
        <dbReference type="ARBA" id="ARBA00004141"/>
    </source>
</evidence>
<name>A0A9W9A518_9AGAR</name>
<feature type="transmembrane region" description="Helical" evidence="3">
    <location>
        <begin position="206"/>
        <end position="227"/>
    </location>
</feature>
<feature type="transmembrane region" description="Helical" evidence="3">
    <location>
        <begin position="297"/>
        <end position="317"/>
    </location>
</feature>
<dbReference type="EMBL" id="JAOTPV010000017">
    <property type="protein sequence ID" value="KAJ4473674.1"/>
    <property type="molecule type" value="Genomic_DNA"/>
</dbReference>
<feature type="transmembrane region" description="Helical" evidence="3">
    <location>
        <begin position="158"/>
        <end position="177"/>
    </location>
</feature>
<dbReference type="Pfam" id="PF07690">
    <property type="entry name" value="MFS_1"/>
    <property type="match status" value="1"/>
</dbReference>
<dbReference type="GO" id="GO:0016020">
    <property type="term" value="C:membrane"/>
    <property type="evidence" value="ECO:0007669"/>
    <property type="project" value="UniProtKB-SubCell"/>
</dbReference>
<keyword evidence="3" id="KW-0472">Membrane</keyword>
<evidence type="ECO:0000313" key="4">
    <source>
        <dbReference type="EMBL" id="KAJ4473674.1"/>
    </source>
</evidence>
<feature type="transmembrane region" description="Helical" evidence="3">
    <location>
        <begin position="126"/>
        <end position="146"/>
    </location>
</feature>
<dbReference type="SUPFAM" id="SSF103473">
    <property type="entry name" value="MFS general substrate transporter"/>
    <property type="match status" value="1"/>
</dbReference>
<proteinExistence type="inferred from homology"/>
<dbReference type="Proteomes" id="UP001150266">
    <property type="component" value="Unassembled WGS sequence"/>
</dbReference>
<feature type="transmembrane region" description="Helical" evidence="3">
    <location>
        <begin position="269"/>
        <end position="290"/>
    </location>
</feature>
<comment type="similarity">
    <text evidence="2">Belongs to the major facilitator superfamily. Monocarboxylate porter (TC 2.A.1.13) family.</text>
</comment>
<dbReference type="InterPro" id="IPR050327">
    <property type="entry name" value="Proton-linked_MCT"/>
</dbReference>
<protein>
    <submittedName>
        <fullName evidence="4">Major facilitator superfamily domain-containing protein</fullName>
    </submittedName>
</protein>
<keyword evidence="3" id="KW-0812">Transmembrane</keyword>
<evidence type="ECO:0000256" key="2">
    <source>
        <dbReference type="ARBA" id="ARBA00006727"/>
    </source>
</evidence>
<dbReference type="OrthoDB" id="2213137at2759"/>
<gene>
    <name evidence="4" type="ORF">J3R30DRAFT_3377423</name>
</gene>
<reference evidence="4" key="1">
    <citation type="submission" date="2022-08" db="EMBL/GenBank/DDBJ databases">
        <title>A Global Phylogenomic Analysis of the Shiitake Genus Lentinula.</title>
        <authorList>
            <consortium name="DOE Joint Genome Institute"/>
            <person name="Sierra-Patev S."/>
            <person name="Min B."/>
            <person name="Naranjo-Ortiz M."/>
            <person name="Looney B."/>
            <person name="Konkel Z."/>
            <person name="Slot J.C."/>
            <person name="Sakamoto Y."/>
            <person name="Steenwyk J.L."/>
            <person name="Rokas A."/>
            <person name="Carro J."/>
            <person name="Camarero S."/>
            <person name="Ferreira P."/>
            <person name="Molpeceres G."/>
            <person name="Ruiz-Duenas F.J."/>
            <person name="Serrano A."/>
            <person name="Henrissat B."/>
            <person name="Drula E."/>
            <person name="Hughes K.W."/>
            <person name="Mata J.L."/>
            <person name="Ishikawa N.K."/>
            <person name="Vargas-Isla R."/>
            <person name="Ushijima S."/>
            <person name="Smith C.A."/>
            <person name="Ahrendt S."/>
            <person name="Andreopoulos W."/>
            <person name="He G."/>
            <person name="Labutti K."/>
            <person name="Lipzen A."/>
            <person name="Ng V."/>
            <person name="Riley R."/>
            <person name="Sandor L."/>
            <person name="Barry K."/>
            <person name="Martinez A.T."/>
            <person name="Xiao Y."/>
            <person name="Gibbons J.G."/>
            <person name="Terashima K."/>
            <person name="Grigoriev I.V."/>
            <person name="Hibbett D.S."/>
        </authorList>
    </citation>
    <scope>NUCLEOTIDE SEQUENCE</scope>
    <source>
        <strain evidence="4">JLM2183</strain>
    </source>
</reference>
<keyword evidence="3" id="KW-1133">Transmembrane helix</keyword>
<comment type="caution">
    <text evidence="4">The sequence shown here is derived from an EMBL/GenBank/DDBJ whole genome shotgun (WGS) entry which is preliminary data.</text>
</comment>
<dbReference type="Gene3D" id="1.20.1250.20">
    <property type="entry name" value="MFS general substrate transporter like domains"/>
    <property type="match status" value="2"/>
</dbReference>
<feature type="transmembrane region" description="Helical" evidence="3">
    <location>
        <begin position="93"/>
        <end position="114"/>
    </location>
</feature>
<sequence length="432" mass="46852">MVRKKTLYMDRNRHIWGESAYLKDTKYTAQPNSSTLLPLIGPVASGIIYCSGPFITPVITKYPLYRPAFLYIGAILCWASLFAASYTTQIVQLVALQGVLYAIGGSLLYILCFLYLSEWFNNKRGFANGVIFAGTAVGGILLPLILPPLFSVYGPPKTLRILSIAIAILIIPLLPFIKGRLPVSRTAMGPTPRGQGHSEWKKSTSFWVLVVANTLQGFGYFVPIVWLSTFASDLNLSSTTSSVTLSLLNCGSFFGRITTGYLSDKMNPWLLGFSTLACTSAATFILWGVLSYNLAGLLLFGVVYGILAGGWTSSISFPLHSHVDCFLANDPNLSTTLFGILLFSRGMGNIFSTPISSALTTLTTSNTTSRTTQNLFLDSQHLGFYVAGGKFEKIIIYVGTCFAGAALIALVGWGTDVRRRRSGVLGRQVAQA</sequence>
<organism evidence="4 5">
    <name type="scientific">Lentinula aciculospora</name>
    <dbReference type="NCBI Taxonomy" id="153920"/>
    <lineage>
        <taxon>Eukaryota</taxon>
        <taxon>Fungi</taxon>
        <taxon>Dikarya</taxon>
        <taxon>Basidiomycota</taxon>
        <taxon>Agaricomycotina</taxon>
        <taxon>Agaricomycetes</taxon>
        <taxon>Agaricomycetidae</taxon>
        <taxon>Agaricales</taxon>
        <taxon>Marasmiineae</taxon>
        <taxon>Omphalotaceae</taxon>
        <taxon>Lentinula</taxon>
    </lineage>
</organism>
<evidence type="ECO:0000256" key="3">
    <source>
        <dbReference type="SAM" id="Phobius"/>
    </source>
</evidence>
<accession>A0A9W9A518</accession>
<dbReference type="InterPro" id="IPR036259">
    <property type="entry name" value="MFS_trans_sf"/>
</dbReference>
<dbReference type="PANTHER" id="PTHR11360">
    <property type="entry name" value="MONOCARBOXYLATE TRANSPORTER"/>
    <property type="match status" value="1"/>
</dbReference>
<dbReference type="InterPro" id="IPR011701">
    <property type="entry name" value="MFS"/>
</dbReference>
<feature type="transmembrane region" description="Helical" evidence="3">
    <location>
        <begin position="394"/>
        <end position="413"/>
    </location>
</feature>